<dbReference type="InterPro" id="IPR043128">
    <property type="entry name" value="Rev_trsase/Diguanyl_cyclase"/>
</dbReference>
<evidence type="ECO:0000259" key="1">
    <source>
        <dbReference type="PROSITE" id="PS50878"/>
    </source>
</evidence>
<dbReference type="Gene3D" id="3.30.70.270">
    <property type="match status" value="1"/>
</dbReference>
<dbReference type="PATRIC" id="fig|1618747.3.peg.718"/>
<dbReference type="SUPFAM" id="SSF56672">
    <property type="entry name" value="DNA/RNA polymerases"/>
    <property type="match status" value="1"/>
</dbReference>
<keyword evidence="2" id="KW-0695">RNA-directed DNA polymerase</keyword>
<dbReference type="Pfam" id="PF00078">
    <property type="entry name" value="RVT_1"/>
    <property type="match status" value="1"/>
</dbReference>
<protein>
    <submittedName>
        <fullName evidence="2">RNA-directed DNA polymerase</fullName>
    </submittedName>
</protein>
<evidence type="ECO:0000313" key="2">
    <source>
        <dbReference type="EMBL" id="KKT18723.1"/>
    </source>
</evidence>
<dbReference type="PANTHER" id="PTHR34047">
    <property type="entry name" value="NUCLEAR INTRON MATURASE 1, MITOCHONDRIAL-RELATED"/>
    <property type="match status" value="1"/>
</dbReference>
<dbReference type="GO" id="GO:0003964">
    <property type="term" value="F:RNA-directed DNA polymerase activity"/>
    <property type="evidence" value="ECO:0007669"/>
    <property type="project" value="UniProtKB-KW"/>
</dbReference>
<sequence>MKRFSHTYDDIISVDNLLQSWQEFVVGKKNRKDVILFQAKLMDNIFSLHNDLKNKTYIHGEYHAFNISDPKPRNIHKATVRDRLLHHAIYRILYPYFDKKFIHDSYSCRLNKGTHKAMNRLRYFYRKISKNNTKTCYVLKCDIKKFFANIDHQILKSILSRAVLDTDILWLLGQVVDSFTSIYAIAEMKKGLPLGNLTSQLLVNIYMNEFDQFVKRELKVKYYVRYADDFVILSENQNDLLLLLRYIVLFLREKLKLELHPKKVFIKTIASGIDFLGWVHFPKHRVLRTTTKRRMLKNVKNNPKPEAIQSYLGMLQHGDTYKIKSNYF</sequence>
<gene>
    <name evidence="2" type="ORF">UW02_C0024G0006</name>
</gene>
<comment type="caution">
    <text evidence="2">The sequence shown here is derived from an EMBL/GenBank/DDBJ whole genome shotgun (WGS) entry which is preliminary data.</text>
</comment>
<organism evidence="2 3">
    <name type="scientific">Candidatus Nomurabacteria bacterium GW2011_GWB1_43_7</name>
    <dbReference type="NCBI Taxonomy" id="1618747"/>
    <lineage>
        <taxon>Bacteria</taxon>
        <taxon>Candidatus Nomuraibacteriota</taxon>
    </lineage>
</organism>
<dbReference type="InterPro" id="IPR051083">
    <property type="entry name" value="GrpII_Intron_Splice-Mob/Def"/>
</dbReference>
<evidence type="ECO:0000313" key="3">
    <source>
        <dbReference type="Proteomes" id="UP000034751"/>
    </source>
</evidence>
<reference evidence="2 3" key="1">
    <citation type="journal article" date="2015" name="Nature">
        <title>rRNA introns, odd ribosomes, and small enigmatic genomes across a large radiation of phyla.</title>
        <authorList>
            <person name="Brown C.T."/>
            <person name="Hug L.A."/>
            <person name="Thomas B.C."/>
            <person name="Sharon I."/>
            <person name="Castelle C.J."/>
            <person name="Singh A."/>
            <person name="Wilkins M.J."/>
            <person name="Williams K.H."/>
            <person name="Banfield J.F."/>
        </authorList>
    </citation>
    <scope>NUCLEOTIDE SEQUENCE [LARGE SCALE GENOMIC DNA]</scope>
</reference>
<dbReference type="AlphaFoldDB" id="A0A0G1F9G6"/>
<feature type="domain" description="Reverse transcriptase" evidence="1">
    <location>
        <begin position="1"/>
        <end position="280"/>
    </location>
</feature>
<proteinExistence type="predicted"/>
<keyword evidence="2" id="KW-0548">Nucleotidyltransferase</keyword>
<dbReference type="STRING" id="1618747.UW02_C0024G0006"/>
<dbReference type="InterPro" id="IPR000477">
    <property type="entry name" value="RT_dom"/>
</dbReference>
<dbReference type="CDD" id="cd01651">
    <property type="entry name" value="RT_G2_intron"/>
    <property type="match status" value="1"/>
</dbReference>
<dbReference type="Proteomes" id="UP000034751">
    <property type="component" value="Unassembled WGS sequence"/>
</dbReference>
<dbReference type="PANTHER" id="PTHR34047:SF8">
    <property type="entry name" value="PROTEIN YKFC"/>
    <property type="match status" value="1"/>
</dbReference>
<dbReference type="PROSITE" id="PS50878">
    <property type="entry name" value="RT_POL"/>
    <property type="match status" value="1"/>
</dbReference>
<accession>A0A0G1F9G6</accession>
<dbReference type="InterPro" id="IPR043502">
    <property type="entry name" value="DNA/RNA_pol_sf"/>
</dbReference>
<name>A0A0G1F9G6_9BACT</name>
<keyword evidence="2" id="KW-0808">Transferase</keyword>
<dbReference type="EMBL" id="LCGS01000024">
    <property type="protein sequence ID" value="KKT18723.1"/>
    <property type="molecule type" value="Genomic_DNA"/>
</dbReference>